<dbReference type="Gene3D" id="1.10.510.10">
    <property type="entry name" value="Transferase(Phosphotransferase) domain 1"/>
    <property type="match status" value="1"/>
</dbReference>
<organism evidence="1 2">
    <name type="scientific">Marasmius crinis-equi</name>
    <dbReference type="NCBI Taxonomy" id="585013"/>
    <lineage>
        <taxon>Eukaryota</taxon>
        <taxon>Fungi</taxon>
        <taxon>Dikarya</taxon>
        <taxon>Basidiomycota</taxon>
        <taxon>Agaricomycotina</taxon>
        <taxon>Agaricomycetes</taxon>
        <taxon>Agaricomycetidae</taxon>
        <taxon>Agaricales</taxon>
        <taxon>Marasmiineae</taxon>
        <taxon>Marasmiaceae</taxon>
        <taxon>Marasmius</taxon>
    </lineage>
</organism>
<feature type="non-terminal residue" evidence="1">
    <location>
        <position position="229"/>
    </location>
</feature>
<keyword evidence="2" id="KW-1185">Reference proteome</keyword>
<evidence type="ECO:0008006" key="3">
    <source>
        <dbReference type="Google" id="ProtNLM"/>
    </source>
</evidence>
<evidence type="ECO:0000313" key="2">
    <source>
        <dbReference type="Proteomes" id="UP001465976"/>
    </source>
</evidence>
<comment type="caution">
    <text evidence="1">The sequence shown here is derived from an EMBL/GenBank/DDBJ whole genome shotgun (WGS) entry which is preliminary data.</text>
</comment>
<dbReference type="InterPro" id="IPR011990">
    <property type="entry name" value="TPR-like_helical_dom_sf"/>
</dbReference>
<gene>
    <name evidence="1" type="ORF">V5O48_010156</name>
</gene>
<evidence type="ECO:0000313" key="1">
    <source>
        <dbReference type="EMBL" id="KAL0571801.1"/>
    </source>
</evidence>
<reference evidence="1 2" key="1">
    <citation type="submission" date="2024-02" db="EMBL/GenBank/DDBJ databases">
        <title>A draft genome for the cacao thread blight pathogen Marasmius crinis-equi.</title>
        <authorList>
            <person name="Cohen S.P."/>
            <person name="Baruah I.K."/>
            <person name="Amoako-Attah I."/>
            <person name="Bukari Y."/>
            <person name="Meinhardt L.W."/>
            <person name="Bailey B.A."/>
        </authorList>
    </citation>
    <scope>NUCLEOTIDE SEQUENCE [LARGE SCALE GENOMIC DNA]</scope>
    <source>
        <strain evidence="1 2">GH-76</strain>
    </source>
</reference>
<dbReference type="Gene3D" id="1.25.40.10">
    <property type="entry name" value="Tetratricopeptide repeat domain"/>
    <property type="match status" value="1"/>
</dbReference>
<dbReference type="InterPro" id="IPR011009">
    <property type="entry name" value="Kinase-like_dom_sf"/>
</dbReference>
<accession>A0ABR3F9S2</accession>
<dbReference type="Proteomes" id="UP001465976">
    <property type="component" value="Unassembled WGS sequence"/>
</dbReference>
<name>A0ABR3F9S2_9AGAR</name>
<dbReference type="EMBL" id="JBAHYK010000714">
    <property type="protein sequence ID" value="KAL0571801.1"/>
    <property type="molecule type" value="Genomic_DNA"/>
</dbReference>
<sequence length="229" mass="25422">MPFHELSEGAVIVAVLLDKKQPSRPHIPNLTDAIWEIMGLCWAHDHTSRPTAAEVLARIGCITSMKTGTRVESYPAPDWDALQLVKVQKNVKYPAVDTKEFLHVLGKNQLPVHVAVSLFPDHIVHLPSFQPTRGSGEGGGEGLIRKALGQQKRFLHALSTPVNPNNQDRLRETEVSFSEAPQLYRQAQDVIGEARDLQKIGGLQMQQNKLTEAEASFAEALQLHRQAHN</sequence>
<proteinExistence type="predicted"/>
<dbReference type="SUPFAM" id="SSF56112">
    <property type="entry name" value="Protein kinase-like (PK-like)"/>
    <property type="match status" value="1"/>
</dbReference>
<protein>
    <recommendedName>
        <fullName evidence="3">Serine-threonine/tyrosine-protein kinase catalytic domain-containing protein</fullName>
    </recommendedName>
</protein>